<gene>
    <name evidence="1" type="ORF">H8S17_09200</name>
</gene>
<sequence length="119" mass="13601">MDREKLIEAGIDYDAALKRFVGREDLYQKYLIQFLADDKFEKLKTAIIKRDAKEAFKQAHALKGVTGTLSISRLFTALEEVVTPLRVENIDEAEKNMEKVQKEYMYALSAIRSEVGVPS</sequence>
<evidence type="ECO:0000313" key="1">
    <source>
        <dbReference type="EMBL" id="MBC5714381.1"/>
    </source>
</evidence>
<dbReference type="SUPFAM" id="SSF47226">
    <property type="entry name" value="Histidine-containing phosphotransfer domain, HPT domain"/>
    <property type="match status" value="1"/>
</dbReference>
<dbReference type="InterPro" id="IPR036641">
    <property type="entry name" value="HPT_dom_sf"/>
</dbReference>
<accession>A0A923RT59</accession>
<evidence type="ECO:0000313" key="2">
    <source>
        <dbReference type="Proteomes" id="UP000606720"/>
    </source>
</evidence>
<name>A0A923RT59_9FIRM</name>
<organism evidence="1 2">
    <name type="scientific">Roseburia zhanii</name>
    <dbReference type="NCBI Taxonomy" id="2763064"/>
    <lineage>
        <taxon>Bacteria</taxon>
        <taxon>Bacillati</taxon>
        <taxon>Bacillota</taxon>
        <taxon>Clostridia</taxon>
        <taxon>Lachnospirales</taxon>
        <taxon>Lachnospiraceae</taxon>
        <taxon>Roseburia</taxon>
    </lineage>
</organism>
<proteinExistence type="predicted"/>
<protein>
    <submittedName>
        <fullName evidence="1">Hpt domain-containing protein</fullName>
    </submittedName>
</protein>
<dbReference type="AlphaFoldDB" id="A0A923RT59"/>
<comment type="caution">
    <text evidence="1">The sequence shown here is derived from an EMBL/GenBank/DDBJ whole genome shotgun (WGS) entry which is preliminary data.</text>
</comment>
<dbReference type="RefSeq" id="WP_186867090.1">
    <property type="nucleotide sequence ID" value="NZ_JACOPH010000007.1"/>
</dbReference>
<dbReference type="Gene3D" id="1.20.120.160">
    <property type="entry name" value="HPT domain"/>
    <property type="match status" value="1"/>
</dbReference>
<dbReference type="GO" id="GO:0000160">
    <property type="term" value="P:phosphorelay signal transduction system"/>
    <property type="evidence" value="ECO:0007669"/>
    <property type="project" value="InterPro"/>
</dbReference>
<reference evidence="1" key="1">
    <citation type="submission" date="2020-08" db="EMBL/GenBank/DDBJ databases">
        <title>Genome public.</title>
        <authorList>
            <person name="Liu C."/>
            <person name="Sun Q."/>
        </authorList>
    </citation>
    <scope>NUCLEOTIDE SEQUENCE</scope>
    <source>
        <strain evidence="1">BX1005</strain>
    </source>
</reference>
<keyword evidence="2" id="KW-1185">Reference proteome</keyword>
<dbReference type="Proteomes" id="UP000606720">
    <property type="component" value="Unassembled WGS sequence"/>
</dbReference>
<dbReference type="EMBL" id="JACOPH010000007">
    <property type="protein sequence ID" value="MBC5714381.1"/>
    <property type="molecule type" value="Genomic_DNA"/>
</dbReference>